<evidence type="ECO:0000256" key="14">
    <source>
        <dbReference type="ARBA" id="ARBA00041592"/>
    </source>
</evidence>
<dbReference type="InterPro" id="IPR020476">
    <property type="entry name" value="Nudix_hydrolase"/>
</dbReference>
<keyword evidence="7" id="KW-0378">Hydrolase</keyword>
<dbReference type="InterPro" id="IPR015797">
    <property type="entry name" value="NUDIX_hydrolase-like_dom_sf"/>
</dbReference>
<dbReference type="CDD" id="cd03425">
    <property type="entry name" value="NUDIX_MutT_NudA_like"/>
    <property type="match status" value="1"/>
</dbReference>
<evidence type="ECO:0000313" key="18">
    <source>
        <dbReference type="EMBL" id="PQA86502.1"/>
    </source>
</evidence>
<evidence type="ECO:0000256" key="10">
    <source>
        <dbReference type="ARBA" id="ARBA00035861"/>
    </source>
</evidence>
<evidence type="ECO:0000256" key="1">
    <source>
        <dbReference type="ARBA" id="ARBA00001946"/>
    </source>
</evidence>
<dbReference type="EC" id="3.6.1.55" evidence="12"/>
<evidence type="ECO:0000256" key="15">
    <source>
        <dbReference type="ARBA" id="ARBA00041979"/>
    </source>
</evidence>
<comment type="similarity">
    <text evidence="2">Belongs to the Nudix hydrolase family.</text>
</comment>
<sequence length="133" mass="14641">MAKLLLVAACALIDRDGKVLMARRPDGKDHAGLWEFPGGKLAEGETPEAALVRELREELAIDTEASCLAPAAFASEALGDFHLLMPLFVCRKWKGAPRPLEGQELRWVRREALTAMEMPPADRPLAAQLRDLL</sequence>
<evidence type="ECO:0000256" key="6">
    <source>
        <dbReference type="ARBA" id="ARBA00022763"/>
    </source>
</evidence>
<evidence type="ECO:0000256" key="11">
    <source>
        <dbReference type="ARBA" id="ARBA00036904"/>
    </source>
</evidence>
<dbReference type="EMBL" id="PJCH01000015">
    <property type="protein sequence ID" value="PQA86502.1"/>
    <property type="molecule type" value="Genomic_DNA"/>
</dbReference>
<evidence type="ECO:0000256" key="16">
    <source>
        <dbReference type="ARBA" id="ARBA00042798"/>
    </source>
</evidence>
<dbReference type="Gene3D" id="3.90.79.10">
    <property type="entry name" value="Nucleoside Triphosphate Pyrophosphohydrolase"/>
    <property type="match status" value="1"/>
</dbReference>
<dbReference type="PRINTS" id="PR00502">
    <property type="entry name" value="NUDIXFAMILY"/>
</dbReference>
<evidence type="ECO:0000256" key="4">
    <source>
        <dbReference type="ARBA" id="ARBA00022705"/>
    </source>
</evidence>
<comment type="catalytic activity">
    <reaction evidence="11">
        <text>8-oxo-GTP + H2O = 8-oxo-GMP + diphosphate + H(+)</text>
        <dbReference type="Rhea" id="RHEA:67616"/>
        <dbReference type="ChEBI" id="CHEBI:15377"/>
        <dbReference type="ChEBI" id="CHEBI:15378"/>
        <dbReference type="ChEBI" id="CHEBI:33019"/>
        <dbReference type="ChEBI" id="CHEBI:143553"/>
        <dbReference type="ChEBI" id="CHEBI:145694"/>
    </reaction>
</comment>
<dbReference type="OrthoDB" id="9810648at2"/>
<proteinExistence type="inferred from homology"/>
<dbReference type="InterPro" id="IPR000086">
    <property type="entry name" value="NUDIX_hydrolase_dom"/>
</dbReference>
<evidence type="ECO:0000256" key="2">
    <source>
        <dbReference type="ARBA" id="ARBA00005582"/>
    </source>
</evidence>
<keyword evidence="19" id="KW-1185">Reference proteome</keyword>
<dbReference type="InterPro" id="IPR047127">
    <property type="entry name" value="MutT-like"/>
</dbReference>
<dbReference type="PROSITE" id="PS51462">
    <property type="entry name" value="NUDIX"/>
    <property type="match status" value="1"/>
</dbReference>
<dbReference type="GO" id="GO:0044715">
    <property type="term" value="F:8-oxo-dGDP phosphatase activity"/>
    <property type="evidence" value="ECO:0007669"/>
    <property type="project" value="TreeGrafter"/>
</dbReference>
<comment type="cofactor">
    <cofactor evidence="1">
        <name>Mg(2+)</name>
        <dbReference type="ChEBI" id="CHEBI:18420"/>
    </cofactor>
</comment>
<evidence type="ECO:0000256" key="3">
    <source>
        <dbReference type="ARBA" id="ARBA00022457"/>
    </source>
</evidence>
<dbReference type="GO" id="GO:0006260">
    <property type="term" value="P:DNA replication"/>
    <property type="evidence" value="ECO:0007669"/>
    <property type="project" value="UniProtKB-KW"/>
</dbReference>
<comment type="catalytic activity">
    <reaction evidence="10">
        <text>8-oxo-dGTP + H2O = 8-oxo-dGMP + diphosphate + H(+)</text>
        <dbReference type="Rhea" id="RHEA:31575"/>
        <dbReference type="ChEBI" id="CHEBI:15377"/>
        <dbReference type="ChEBI" id="CHEBI:15378"/>
        <dbReference type="ChEBI" id="CHEBI:33019"/>
        <dbReference type="ChEBI" id="CHEBI:63224"/>
        <dbReference type="ChEBI" id="CHEBI:77896"/>
        <dbReference type="EC" id="3.6.1.55"/>
    </reaction>
</comment>
<dbReference type="GO" id="GO:0044716">
    <property type="term" value="F:8-oxo-GDP phosphatase activity"/>
    <property type="evidence" value="ECO:0007669"/>
    <property type="project" value="TreeGrafter"/>
</dbReference>
<evidence type="ECO:0000256" key="13">
    <source>
        <dbReference type="ARBA" id="ARBA00040794"/>
    </source>
</evidence>
<keyword evidence="8" id="KW-0460">Magnesium</keyword>
<gene>
    <name evidence="18" type="ORF">CW354_19445</name>
</gene>
<accession>A0A2S7K1X4</accession>
<evidence type="ECO:0000256" key="12">
    <source>
        <dbReference type="ARBA" id="ARBA00038905"/>
    </source>
</evidence>
<evidence type="ECO:0000256" key="8">
    <source>
        <dbReference type="ARBA" id="ARBA00022842"/>
    </source>
</evidence>
<dbReference type="GO" id="GO:0008413">
    <property type="term" value="F:8-oxo-7,8-dihydroguanosine triphosphate pyrophosphatase activity"/>
    <property type="evidence" value="ECO:0007669"/>
    <property type="project" value="TreeGrafter"/>
</dbReference>
<dbReference type="FunFam" id="3.90.79.10:FF:000014">
    <property type="entry name" value="8-oxo-dGTP diphosphatase MutT"/>
    <property type="match status" value="1"/>
</dbReference>
<organism evidence="18 19">
    <name type="scientific">Hyphococcus luteus</name>
    <dbReference type="NCBI Taxonomy" id="2058213"/>
    <lineage>
        <taxon>Bacteria</taxon>
        <taxon>Pseudomonadati</taxon>
        <taxon>Pseudomonadota</taxon>
        <taxon>Alphaproteobacteria</taxon>
        <taxon>Parvularculales</taxon>
        <taxon>Parvularculaceae</taxon>
        <taxon>Hyphococcus</taxon>
    </lineage>
</organism>
<dbReference type="GO" id="GO:0035539">
    <property type="term" value="F:8-oxo-7,8-dihydrodeoxyguanosine triphosphate pyrophosphatase activity"/>
    <property type="evidence" value="ECO:0007669"/>
    <property type="project" value="UniProtKB-EC"/>
</dbReference>
<dbReference type="SUPFAM" id="SSF55811">
    <property type="entry name" value="Nudix"/>
    <property type="match status" value="1"/>
</dbReference>
<comment type="caution">
    <text evidence="18">The sequence shown here is derived from an EMBL/GenBank/DDBJ whole genome shotgun (WGS) entry which is preliminary data.</text>
</comment>
<dbReference type="Pfam" id="PF00293">
    <property type="entry name" value="NUDIX"/>
    <property type="match status" value="1"/>
</dbReference>
<dbReference type="PANTHER" id="PTHR47707:SF1">
    <property type="entry name" value="NUDIX HYDROLASE FAMILY PROTEIN"/>
    <property type="match status" value="1"/>
</dbReference>
<evidence type="ECO:0000256" key="9">
    <source>
        <dbReference type="ARBA" id="ARBA00023204"/>
    </source>
</evidence>
<dbReference type="GO" id="GO:0006281">
    <property type="term" value="P:DNA repair"/>
    <property type="evidence" value="ECO:0007669"/>
    <property type="project" value="UniProtKB-KW"/>
</dbReference>
<protein>
    <recommendedName>
        <fullName evidence="13">8-oxo-dGTP diphosphatase</fullName>
        <ecNumber evidence="12">3.6.1.55</ecNumber>
    </recommendedName>
    <alternativeName>
        <fullName evidence="16">7,8-dihydro-8-oxoguanine-triphosphatase</fullName>
    </alternativeName>
    <alternativeName>
        <fullName evidence="15">Mutator protein MutT</fullName>
    </alternativeName>
    <alternativeName>
        <fullName evidence="14">dGTP pyrophosphohydrolase</fullName>
    </alternativeName>
</protein>
<evidence type="ECO:0000259" key="17">
    <source>
        <dbReference type="PROSITE" id="PS51462"/>
    </source>
</evidence>
<dbReference type="RefSeq" id="WP_104831714.1">
    <property type="nucleotide sequence ID" value="NZ_PJCH01000015.1"/>
</dbReference>
<dbReference type="AlphaFoldDB" id="A0A2S7K1X4"/>
<keyword evidence="4" id="KW-0235">DNA replication</keyword>
<keyword evidence="6" id="KW-0227">DNA damage</keyword>
<feature type="domain" description="Nudix hydrolase" evidence="17">
    <location>
        <begin position="3"/>
        <end position="131"/>
    </location>
</feature>
<reference evidence="18 19" key="1">
    <citation type="submission" date="2017-12" db="EMBL/GenBank/DDBJ databases">
        <authorList>
            <person name="Hurst M.R.H."/>
        </authorList>
    </citation>
    <scope>NUCLEOTIDE SEQUENCE [LARGE SCALE GENOMIC DNA]</scope>
    <source>
        <strain evidence="18 19">SY-3-19</strain>
    </source>
</reference>
<evidence type="ECO:0000256" key="7">
    <source>
        <dbReference type="ARBA" id="ARBA00022801"/>
    </source>
</evidence>
<dbReference type="PANTHER" id="PTHR47707">
    <property type="entry name" value="8-OXO-DGTP DIPHOSPHATASE"/>
    <property type="match status" value="1"/>
</dbReference>
<evidence type="ECO:0000313" key="19">
    <source>
        <dbReference type="Proteomes" id="UP000239504"/>
    </source>
</evidence>
<keyword evidence="5" id="KW-0479">Metal-binding</keyword>
<dbReference type="Proteomes" id="UP000239504">
    <property type="component" value="Unassembled WGS sequence"/>
</dbReference>
<keyword evidence="3" id="KW-0515">Mutator protein</keyword>
<keyword evidence="9" id="KW-0234">DNA repair</keyword>
<dbReference type="GO" id="GO:0046872">
    <property type="term" value="F:metal ion binding"/>
    <property type="evidence" value="ECO:0007669"/>
    <property type="project" value="UniProtKB-KW"/>
</dbReference>
<name>A0A2S7K1X4_9PROT</name>
<evidence type="ECO:0000256" key="5">
    <source>
        <dbReference type="ARBA" id="ARBA00022723"/>
    </source>
</evidence>